<reference evidence="8 9" key="1">
    <citation type="submission" date="2024-03" db="EMBL/GenBank/DDBJ databases">
        <title>The genome assembly and annotation of the cricket Gryllus longicercus Weissman &amp; Gray.</title>
        <authorList>
            <person name="Szrajer S."/>
            <person name="Gray D."/>
            <person name="Ylla G."/>
        </authorList>
    </citation>
    <scope>NUCLEOTIDE SEQUENCE [LARGE SCALE GENOMIC DNA]</scope>
    <source>
        <strain evidence="8">DAG 2021-001</strain>
        <tissue evidence="8">Whole body minus gut</tissue>
    </source>
</reference>
<feature type="transmembrane region" description="Helical" evidence="7">
    <location>
        <begin position="725"/>
        <end position="742"/>
    </location>
</feature>
<comment type="caution">
    <text evidence="8">The sequence shown here is derived from an EMBL/GenBank/DDBJ whole genome shotgun (WGS) entry which is preliminary data.</text>
</comment>
<dbReference type="GO" id="GO:0071578">
    <property type="term" value="P:zinc ion import across plasma membrane"/>
    <property type="evidence" value="ECO:0007669"/>
    <property type="project" value="TreeGrafter"/>
</dbReference>
<keyword evidence="3 7" id="KW-0812">Transmembrane</keyword>
<feature type="compositionally biased region" description="Low complexity" evidence="6">
    <location>
        <begin position="234"/>
        <end position="250"/>
    </location>
</feature>
<evidence type="ECO:0008006" key="10">
    <source>
        <dbReference type="Google" id="ProtNLM"/>
    </source>
</evidence>
<gene>
    <name evidence="8" type="ORF">R5R35_007618</name>
</gene>
<feature type="region of interest" description="Disordered" evidence="6">
    <location>
        <begin position="490"/>
        <end position="515"/>
    </location>
</feature>
<feature type="region of interest" description="Disordered" evidence="6">
    <location>
        <begin position="221"/>
        <end position="259"/>
    </location>
</feature>
<evidence type="ECO:0000256" key="1">
    <source>
        <dbReference type="ARBA" id="ARBA00004141"/>
    </source>
</evidence>
<feature type="transmembrane region" description="Helical" evidence="7">
    <location>
        <begin position="437"/>
        <end position="461"/>
    </location>
</feature>
<dbReference type="PANTHER" id="PTHR12191:SF37">
    <property type="entry name" value="ZINC TRANSPORTER FOI"/>
    <property type="match status" value="1"/>
</dbReference>
<accession>A0AAN9VDC6</accession>
<evidence type="ECO:0000256" key="2">
    <source>
        <dbReference type="ARBA" id="ARBA00006939"/>
    </source>
</evidence>
<evidence type="ECO:0000313" key="8">
    <source>
        <dbReference type="EMBL" id="KAK7792974.1"/>
    </source>
</evidence>
<proteinExistence type="inferred from homology"/>
<name>A0AAN9VDC6_9ORTH</name>
<feature type="transmembrane region" description="Helical" evidence="7">
    <location>
        <begin position="372"/>
        <end position="393"/>
    </location>
</feature>
<feature type="transmembrane region" description="Helical" evidence="7">
    <location>
        <begin position="699"/>
        <end position="719"/>
    </location>
</feature>
<dbReference type="GO" id="GO:0005385">
    <property type="term" value="F:zinc ion transmembrane transporter activity"/>
    <property type="evidence" value="ECO:0007669"/>
    <property type="project" value="TreeGrafter"/>
</dbReference>
<dbReference type="InterPro" id="IPR050799">
    <property type="entry name" value="ZIP_Transporter"/>
</dbReference>
<feature type="compositionally biased region" description="Low complexity" evidence="6">
    <location>
        <begin position="499"/>
        <end position="510"/>
    </location>
</feature>
<protein>
    <recommendedName>
        <fullName evidence="10">Zinc transporter foi</fullName>
    </recommendedName>
</protein>
<dbReference type="PANTHER" id="PTHR12191">
    <property type="entry name" value="SOLUTE CARRIER FAMILY 39"/>
    <property type="match status" value="1"/>
</dbReference>
<keyword evidence="5 7" id="KW-0472">Membrane</keyword>
<comment type="subcellular location">
    <subcellularLocation>
        <location evidence="1">Membrane</location>
        <topology evidence="1">Multi-pass membrane protein</topology>
    </subcellularLocation>
</comment>
<dbReference type="Proteomes" id="UP001378592">
    <property type="component" value="Unassembled WGS sequence"/>
</dbReference>
<sequence length="798" mass="86632">MIHRHHCGSLHTARSSSLLQPRDIQKIKRGWNRQVSHSLECLPNKILNCDHTKNRKTRLLLGIYGDFYTFILETLCHIWSLKIYLHIFSAGCNSRAGVMARQLMTVCVLCLLCASHAQCSGPHGGVSGGVETAALQELRSGRARKPHCSSCRRLRRDILTTDHERVTHPSDIEPQVTQKVDDSETDIQLHRIFTEFGDPKQMTLNFKGFTRLVQSGRLMTALTPPRSPKTHPVNNTESNTSSNSNTSSSSLKSDFLSTPSPQDGLSWQCLQPREFLGRYGVENDVVRPDTLLQMCPTLLARSVASMSQEDEEGCVMVPYTTDPPEQDTEEGPEGASVRVWLCATGSIVVVSLCGLLGVGVIPFMQRVFYQQLLQFLVALAVGTLCGDALLHLLPHAILGPETHGHGHGHGHAHGHGYRVTHADVQREYEEYSQHTAAVWRGLVACLGLIFFFVTEKCLTLVAEWRKRRQRRAQPAGGHRHRVKVMRDIGAPTRNNSREGGCTANGSSNAGNGRGDMGVEADGAVVARTGKQCKHKYSSYPYCYGEISDAADIPASGEAEGLTAATRLAADHVPCCVEEMKLPGSGDGVEIPDVPADMHPSECESYTVIIREHETTHHGHSHAHGHVHAAPRTMSSVAWMVVMGDGLHNLTDGVAIGAAFAAGLPGGFSTALAVLCHELPHELGDFAVLLKAGMSLKQAVFYNVLSSLLCLMGMLFGVALGHSPTVTPWVFGAAAGMFLYIALVDMIPELSSNHSQEGGSVCQCVLQVLGMLTGTGVMLLIAIYEHDLKSVFDEGAGSH</sequence>
<comment type="similarity">
    <text evidence="2">Belongs to the ZIP transporter (TC 2.A.5) family.</text>
</comment>
<dbReference type="GO" id="GO:0030003">
    <property type="term" value="P:intracellular monoatomic cation homeostasis"/>
    <property type="evidence" value="ECO:0007669"/>
    <property type="project" value="TreeGrafter"/>
</dbReference>
<keyword evidence="4 7" id="KW-1133">Transmembrane helix</keyword>
<dbReference type="GO" id="GO:0140410">
    <property type="term" value="F:monoatomic cation:bicarbonate symporter activity"/>
    <property type="evidence" value="ECO:0007669"/>
    <property type="project" value="TreeGrafter"/>
</dbReference>
<dbReference type="InterPro" id="IPR003689">
    <property type="entry name" value="ZIP"/>
</dbReference>
<dbReference type="EMBL" id="JAZDUA010000409">
    <property type="protein sequence ID" value="KAK7792974.1"/>
    <property type="molecule type" value="Genomic_DNA"/>
</dbReference>
<evidence type="ECO:0000256" key="3">
    <source>
        <dbReference type="ARBA" id="ARBA00022692"/>
    </source>
</evidence>
<evidence type="ECO:0000256" key="6">
    <source>
        <dbReference type="SAM" id="MobiDB-lite"/>
    </source>
</evidence>
<dbReference type="AlphaFoldDB" id="A0AAN9VDC6"/>
<evidence type="ECO:0000256" key="7">
    <source>
        <dbReference type="SAM" id="Phobius"/>
    </source>
</evidence>
<evidence type="ECO:0000256" key="5">
    <source>
        <dbReference type="ARBA" id="ARBA00023136"/>
    </source>
</evidence>
<dbReference type="Pfam" id="PF02535">
    <property type="entry name" value="Zip"/>
    <property type="match status" value="2"/>
</dbReference>
<feature type="transmembrane region" description="Helical" evidence="7">
    <location>
        <begin position="763"/>
        <end position="783"/>
    </location>
</feature>
<feature type="transmembrane region" description="Helical" evidence="7">
    <location>
        <begin position="337"/>
        <end position="360"/>
    </location>
</feature>
<evidence type="ECO:0000313" key="9">
    <source>
        <dbReference type="Proteomes" id="UP001378592"/>
    </source>
</evidence>
<dbReference type="GO" id="GO:0005886">
    <property type="term" value="C:plasma membrane"/>
    <property type="evidence" value="ECO:0007669"/>
    <property type="project" value="TreeGrafter"/>
</dbReference>
<keyword evidence="9" id="KW-1185">Reference proteome</keyword>
<organism evidence="8 9">
    <name type="scientific">Gryllus longicercus</name>
    <dbReference type="NCBI Taxonomy" id="2509291"/>
    <lineage>
        <taxon>Eukaryota</taxon>
        <taxon>Metazoa</taxon>
        <taxon>Ecdysozoa</taxon>
        <taxon>Arthropoda</taxon>
        <taxon>Hexapoda</taxon>
        <taxon>Insecta</taxon>
        <taxon>Pterygota</taxon>
        <taxon>Neoptera</taxon>
        <taxon>Polyneoptera</taxon>
        <taxon>Orthoptera</taxon>
        <taxon>Ensifera</taxon>
        <taxon>Gryllidea</taxon>
        <taxon>Grylloidea</taxon>
        <taxon>Gryllidae</taxon>
        <taxon>Gryllinae</taxon>
        <taxon>Gryllus</taxon>
    </lineage>
</organism>
<evidence type="ECO:0000256" key="4">
    <source>
        <dbReference type="ARBA" id="ARBA00022989"/>
    </source>
</evidence>